<dbReference type="CDD" id="cd01449">
    <property type="entry name" value="TST_Repeat_2"/>
    <property type="match status" value="1"/>
</dbReference>
<dbReference type="InterPro" id="IPR001763">
    <property type="entry name" value="Rhodanese-like_dom"/>
</dbReference>
<feature type="domain" description="Rhodanese" evidence="3">
    <location>
        <begin position="181"/>
        <end position="294"/>
    </location>
</feature>
<dbReference type="CDD" id="cd01448">
    <property type="entry name" value="TST_Repeat_1"/>
    <property type="match status" value="1"/>
</dbReference>
<feature type="domain" description="Rhodanese" evidence="3">
    <location>
        <begin position="18"/>
        <end position="150"/>
    </location>
</feature>
<keyword evidence="1 4" id="KW-0808">Transferase</keyword>
<dbReference type="PROSITE" id="PS50206">
    <property type="entry name" value="RHODANESE_3"/>
    <property type="match status" value="2"/>
</dbReference>
<evidence type="ECO:0000313" key="5">
    <source>
        <dbReference type="Proteomes" id="UP000469385"/>
    </source>
</evidence>
<dbReference type="AlphaFoldDB" id="A0A6N8IS23"/>
<keyword evidence="2" id="KW-0677">Repeat</keyword>
<dbReference type="Pfam" id="PF00581">
    <property type="entry name" value="Rhodanese"/>
    <property type="match status" value="2"/>
</dbReference>
<name>A0A6N8IS23_9BURK</name>
<gene>
    <name evidence="4" type="ORF">GON04_06120</name>
</gene>
<evidence type="ECO:0000256" key="1">
    <source>
        <dbReference type="ARBA" id="ARBA00022679"/>
    </source>
</evidence>
<dbReference type="RefSeq" id="WP_157397059.1">
    <property type="nucleotide sequence ID" value="NZ_WSEL01000003.1"/>
</dbReference>
<protein>
    <submittedName>
        <fullName evidence="4">Sulfurtransferase</fullName>
    </submittedName>
</protein>
<evidence type="ECO:0000256" key="2">
    <source>
        <dbReference type="ARBA" id="ARBA00022737"/>
    </source>
</evidence>
<dbReference type="Proteomes" id="UP000469385">
    <property type="component" value="Unassembled WGS sequence"/>
</dbReference>
<dbReference type="Gene3D" id="3.40.250.10">
    <property type="entry name" value="Rhodanese-like domain"/>
    <property type="match status" value="2"/>
</dbReference>
<dbReference type="InterPro" id="IPR045078">
    <property type="entry name" value="TST/MPST-like"/>
</dbReference>
<proteinExistence type="predicted"/>
<dbReference type="EMBL" id="WSEL01000003">
    <property type="protein sequence ID" value="MVQ29010.1"/>
    <property type="molecule type" value="Genomic_DNA"/>
</dbReference>
<dbReference type="PANTHER" id="PTHR11364">
    <property type="entry name" value="THIOSULFATE SULFERTANSFERASE"/>
    <property type="match status" value="1"/>
</dbReference>
<dbReference type="SUPFAM" id="SSF52821">
    <property type="entry name" value="Rhodanese/Cell cycle control phosphatase"/>
    <property type="match status" value="2"/>
</dbReference>
<accession>A0A6N8IS23</accession>
<evidence type="ECO:0000259" key="3">
    <source>
        <dbReference type="PROSITE" id="PS50206"/>
    </source>
</evidence>
<dbReference type="SMART" id="SM00450">
    <property type="entry name" value="RHOD"/>
    <property type="match status" value="2"/>
</dbReference>
<dbReference type="PANTHER" id="PTHR11364:SF27">
    <property type="entry name" value="SULFURTRANSFERASE"/>
    <property type="match status" value="1"/>
</dbReference>
<dbReference type="GO" id="GO:0004792">
    <property type="term" value="F:thiosulfate-cyanide sulfurtransferase activity"/>
    <property type="evidence" value="ECO:0007669"/>
    <property type="project" value="TreeGrafter"/>
</dbReference>
<keyword evidence="5" id="KW-1185">Reference proteome</keyword>
<sequence length="296" mass="31748">MAYTTLVTAEQLQALRAAGAPLMVFDCSFELANPAAGQEQHRELHIAGAVHADLDHALSDEGVVEADGSRHPHADAASGGRHPLPSREKFAMWLCSVGFSNDMQAVVYDRQNANYCGRLWWMLKWAGHDAVAMLDGGLAAWQAAGGEVSSGEEPARFQSNFALGEPLRRLATTADVQRALGTDRQTLIDARVAPRWRGEVEPIDPVAGRIPGALNRPSALNVEADGRFKPAAQLRREFDALLQGRDPATAVMYCGSGVSALPNAVGYELAGLPPPALYAGSWSEWCSDPARPVERG</sequence>
<comment type="caution">
    <text evidence="4">The sequence shown here is derived from an EMBL/GenBank/DDBJ whole genome shotgun (WGS) entry which is preliminary data.</text>
</comment>
<dbReference type="InterPro" id="IPR036873">
    <property type="entry name" value="Rhodanese-like_dom_sf"/>
</dbReference>
<evidence type="ECO:0000313" key="4">
    <source>
        <dbReference type="EMBL" id="MVQ29010.1"/>
    </source>
</evidence>
<reference evidence="4 5" key="1">
    <citation type="submission" date="2019-12" db="EMBL/GenBank/DDBJ databases">
        <authorList>
            <person name="Huq M.A."/>
        </authorList>
    </citation>
    <scope>NUCLEOTIDE SEQUENCE [LARGE SCALE GENOMIC DNA]</scope>
    <source>
        <strain evidence="4 5">MAH-25</strain>
    </source>
</reference>
<organism evidence="4 5">
    <name type="scientific">Ramlibacter pinisoli</name>
    <dbReference type="NCBI Taxonomy" id="2682844"/>
    <lineage>
        <taxon>Bacteria</taxon>
        <taxon>Pseudomonadati</taxon>
        <taxon>Pseudomonadota</taxon>
        <taxon>Betaproteobacteria</taxon>
        <taxon>Burkholderiales</taxon>
        <taxon>Comamonadaceae</taxon>
        <taxon>Ramlibacter</taxon>
    </lineage>
</organism>